<dbReference type="EMBL" id="CP017581">
    <property type="protein sequence ID" value="ARF49149.1"/>
    <property type="molecule type" value="Genomic_DNA"/>
</dbReference>
<organism evidence="1 2">
    <name type="scientific">Pantoea stewartii subsp. stewartii DC283</name>
    <dbReference type="NCBI Taxonomy" id="660596"/>
    <lineage>
        <taxon>Bacteria</taxon>
        <taxon>Pseudomonadati</taxon>
        <taxon>Pseudomonadota</taxon>
        <taxon>Gammaproteobacteria</taxon>
        <taxon>Enterobacterales</taxon>
        <taxon>Erwiniaceae</taxon>
        <taxon>Pantoea</taxon>
    </lineage>
</organism>
<reference evidence="1 2" key="1">
    <citation type="submission" date="2016-10" db="EMBL/GenBank/DDBJ databases">
        <title>Complete Genome Assembly of Pantoea stewartii subsp. stewartii DC283, a Corn Pathogen.</title>
        <authorList>
            <person name="Duong D.A."/>
            <person name="Stevens A.M."/>
            <person name="Jensen R.V."/>
        </authorList>
    </citation>
    <scope>NUCLEOTIDE SEQUENCE [LARGE SCALE GENOMIC DNA]</scope>
    <source>
        <strain evidence="1 2">DC283</strain>
    </source>
</reference>
<evidence type="ECO:0000313" key="1">
    <source>
        <dbReference type="EMBL" id="ARF49149.1"/>
    </source>
</evidence>
<accession>A0ABN4Z1V6</accession>
<evidence type="ECO:0000313" key="2">
    <source>
        <dbReference type="Proteomes" id="UP000192380"/>
    </source>
</evidence>
<protein>
    <submittedName>
        <fullName evidence="1">Uncharacterized protein</fullName>
    </submittedName>
</protein>
<dbReference type="RefSeq" id="WP_044242398.1">
    <property type="nucleotide sequence ID" value="NZ_AHIE01000024.1"/>
</dbReference>
<name>A0ABN4Z1V6_PANSE</name>
<proteinExistence type="predicted"/>
<gene>
    <name evidence="1" type="ORF">DSJ_07200</name>
</gene>
<dbReference type="Proteomes" id="UP000192380">
    <property type="component" value="Chromosome"/>
</dbReference>
<sequence>MASESDQKAYQQIELPDEFCVRGDETKNRIVSKFTIKPVAHLKLIPGQKKKSYSGYPLTDQYYCFSFEDEANLQKGTFFCGQDVAEDFIKLIHGSTLELFNPFKSEPTEGDNRVSSGGGNTNGVRVNKDKKLFIDAARLLMTLWNSADKGQTPLASVLQSAIDDGLSSPPNFAQVLSVNTMLGKSKKTLTEFLSEAKAKYPTARFKDFDFSPLNAIVERAKLKKFPPHF</sequence>
<keyword evidence="2" id="KW-1185">Reference proteome</keyword>